<accession>A0ABM8JP96</accession>
<evidence type="ECO:0000313" key="4">
    <source>
        <dbReference type="Proteomes" id="UP001473424"/>
    </source>
</evidence>
<dbReference type="InterPro" id="IPR025948">
    <property type="entry name" value="HTH-like_dom"/>
</dbReference>
<dbReference type="EMBL" id="AP028955">
    <property type="protein sequence ID" value="BET39184.1"/>
    <property type="molecule type" value="Genomic_DNA"/>
</dbReference>
<dbReference type="InterPro" id="IPR001584">
    <property type="entry name" value="Integrase_cat-core"/>
</dbReference>
<gene>
    <name evidence="3" type="ORF">SAP269_17730</name>
</gene>
<dbReference type="PANTHER" id="PTHR46889">
    <property type="entry name" value="TRANSPOSASE INSF FOR INSERTION SEQUENCE IS3B-RELATED"/>
    <property type="match status" value="1"/>
</dbReference>
<dbReference type="Pfam" id="PF00665">
    <property type="entry name" value="rve"/>
    <property type="match status" value="1"/>
</dbReference>
<dbReference type="Proteomes" id="UP001473424">
    <property type="component" value="Chromosome"/>
</dbReference>
<reference evidence="4" key="1">
    <citation type="journal article" date="2024" name="FEMS Microbiol. Lett.">
        <title>Genomic insights into Spiroplasma endosymbionts that induce male-killing and protective phenotypes in the pea aphid.</title>
        <authorList>
            <person name="Arai H."/>
            <person name="Legeai F."/>
            <person name="Kageyama D."/>
            <person name="Sugio A."/>
            <person name="Simon J.C."/>
        </authorList>
    </citation>
    <scope>NUCLEOTIDE SEQUENCE [LARGE SCALE GENOMIC DNA]</scope>
    <source>
        <strain evidence="4">sAp269</strain>
    </source>
</reference>
<evidence type="ECO:0000259" key="2">
    <source>
        <dbReference type="PROSITE" id="PS50994"/>
    </source>
</evidence>
<dbReference type="InterPro" id="IPR036397">
    <property type="entry name" value="RNaseH_sf"/>
</dbReference>
<name>A0ABM8JP96_9MOLU</name>
<dbReference type="Pfam" id="PF13276">
    <property type="entry name" value="HTH_21"/>
    <property type="match status" value="1"/>
</dbReference>
<dbReference type="PROSITE" id="PS50994">
    <property type="entry name" value="INTEGRASE"/>
    <property type="match status" value="1"/>
</dbReference>
<keyword evidence="4" id="KW-1185">Reference proteome</keyword>
<organism evidence="3 4">
    <name type="scientific">Spiroplasma ixodetis</name>
    <dbReference type="NCBI Taxonomy" id="2141"/>
    <lineage>
        <taxon>Bacteria</taxon>
        <taxon>Bacillati</taxon>
        <taxon>Mycoplasmatota</taxon>
        <taxon>Mollicutes</taxon>
        <taxon>Entomoplasmatales</taxon>
        <taxon>Spiroplasmataceae</taxon>
        <taxon>Spiroplasma</taxon>
    </lineage>
</organism>
<proteinExistence type="predicted"/>
<evidence type="ECO:0000256" key="1">
    <source>
        <dbReference type="ARBA" id="ARBA00002286"/>
    </source>
</evidence>
<feature type="domain" description="Integrase catalytic" evidence="2">
    <location>
        <begin position="103"/>
        <end position="262"/>
    </location>
</feature>
<evidence type="ECO:0000313" key="3">
    <source>
        <dbReference type="EMBL" id="BET39184.1"/>
    </source>
</evidence>
<dbReference type="Pfam" id="PF13358">
    <property type="entry name" value="DDE_3"/>
    <property type="match status" value="1"/>
</dbReference>
<dbReference type="InterPro" id="IPR050900">
    <property type="entry name" value="Transposase_IS3/IS150/IS904"/>
</dbReference>
<dbReference type="InterPro" id="IPR012337">
    <property type="entry name" value="RNaseH-like_sf"/>
</dbReference>
<sequence length="371" mass="43831">MCRFLKISKSTYYFNFKKKEDKIQNNMHDEAVISAFKENKEAYGTRRLKVVLKEKKINLSRRKIKKIMNKHNLISKYTKLSYKNYHNKVNDIQITNLVNRDFNNRLKNEVIVSDLNYVQVNGKWNYIRLLIDLYNREIIGHSVVTKKDASLVYQAFMCSNHCLKNIQIFHSDRGNEFNNKTIDKLLLAFNITRSLSKKGCPYDNAVAEATFKTFKTEFINDKNFTSLIPLKLELFDYINWYNNIRIHSALNCLTTIKYISTNVYQKTVLKKIAIPIFESYVKNMLIPVLKHGQIIVLDNATFHKSKLTQELIENAGCKLLFLPPYSPNLNPIEHFWFAIKHNIRKILPNYWPNIKTVIDFVFQDMSKHYFS</sequence>
<protein>
    <recommendedName>
        <fullName evidence="2">Integrase catalytic domain-containing protein</fullName>
    </recommendedName>
</protein>
<dbReference type="Gene3D" id="3.30.420.10">
    <property type="entry name" value="Ribonuclease H-like superfamily/Ribonuclease H"/>
    <property type="match status" value="2"/>
</dbReference>
<dbReference type="PANTHER" id="PTHR46889:SF4">
    <property type="entry name" value="TRANSPOSASE INSO FOR INSERTION SEQUENCE ELEMENT IS911B-RELATED"/>
    <property type="match status" value="1"/>
</dbReference>
<dbReference type="InterPro" id="IPR048020">
    <property type="entry name" value="Transpos_IS3"/>
</dbReference>
<dbReference type="InterPro" id="IPR038717">
    <property type="entry name" value="Tc1-like_DDE_dom"/>
</dbReference>
<comment type="function">
    <text evidence="1">Involved in the transposition of the insertion sequence.</text>
</comment>
<dbReference type="SUPFAM" id="SSF53098">
    <property type="entry name" value="Ribonuclease H-like"/>
    <property type="match status" value="2"/>
</dbReference>
<dbReference type="Pfam" id="PF13333">
    <property type="entry name" value="rve_2"/>
    <property type="match status" value="1"/>
</dbReference>
<dbReference type="NCBIfam" id="NF033516">
    <property type="entry name" value="transpos_IS3"/>
    <property type="match status" value="1"/>
</dbReference>